<dbReference type="EMBL" id="AAQR03056888">
    <property type="status" value="NOT_ANNOTATED_CDS"/>
    <property type="molecule type" value="Genomic_DNA"/>
</dbReference>
<accession>H0XUC6</accession>
<reference evidence="2" key="3">
    <citation type="submission" date="2025-09" db="UniProtKB">
        <authorList>
            <consortium name="Ensembl"/>
        </authorList>
    </citation>
    <scope>IDENTIFICATION</scope>
</reference>
<proteinExistence type="predicted"/>
<feature type="transmembrane region" description="Helical" evidence="1">
    <location>
        <begin position="77"/>
        <end position="94"/>
    </location>
</feature>
<protein>
    <recommendedName>
        <fullName evidence="4">Acyltransferase 3 domain-containing protein</fullName>
    </recommendedName>
</protein>
<dbReference type="PANTHER" id="PTHR11161:SF0">
    <property type="entry name" value="O-ACYLTRANSFERASE LIKE PROTEIN"/>
    <property type="match status" value="1"/>
</dbReference>
<reference evidence="3" key="1">
    <citation type="submission" date="2011-03" db="EMBL/GenBank/DDBJ databases">
        <title>Version 3 of the genome sequence of Otolemur garnettii (Bushbaby).</title>
        <authorList>
            <consortium name="The Broad Institute Genome Sequencing Platform"/>
            <person name="Di Palma F."/>
            <person name="Johnson J."/>
            <person name="Lander E.S."/>
            <person name="Lindblad-Toh K."/>
            <person name="Jaffe D.B."/>
            <person name="Gnerre S."/>
            <person name="MacCallum I."/>
            <person name="Przybylski D."/>
            <person name="Ribeiro F.J."/>
            <person name="Burton J.N."/>
            <person name="Walker B.J."/>
            <person name="Sharpe T."/>
            <person name="Hall G."/>
        </authorList>
    </citation>
    <scope>NUCLEOTIDE SEQUENCE [LARGE SCALE GENOMIC DNA]</scope>
</reference>
<reference evidence="2" key="2">
    <citation type="submission" date="2025-08" db="UniProtKB">
        <authorList>
            <consortium name="Ensembl"/>
        </authorList>
    </citation>
    <scope>IDENTIFICATION</scope>
</reference>
<sequence length="127" mass="13791">HKPYCRFGPFLVGLFLSIFLHQNQENILQTKESAGPVGWTCSLSTLLVVVAALAYVVDDTFASSQVAAALYQALHRTLWAAAVGWVLFACQGGYGGLVNQMLSCGMWSFLASVSYTCYSVHPVLIIL</sequence>
<dbReference type="Ensembl" id="ENSOGAT00000032659.1">
    <property type="protein sequence ID" value="ENSOGAP00000019718.1"/>
    <property type="gene ID" value="ENSOGAG00000030701.1"/>
</dbReference>
<dbReference type="STRING" id="30611.ENSOGAP00000019718"/>
<evidence type="ECO:0000256" key="1">
    <source>
        <dbReference type="SAM" id="Phobius"/>
    </source>
</evidence>
<dbReference type="InterPro" id="IPR052728">
    <property type="entry name" value="O2_lipid_transport_reg"/>
</dbReference>
<dbReference type="Proteomes" id="UP000005225">
    <property type="component" value="Unassembled WGS sequence"/>
</dbReference>
<dbReference type="EMBL" id="AAQR03056890">
    <property type="status" value="NOT_ANNOTATED_CDS"/>
    <property type="molecule type" value="Genomic_DNA"/>
</dbReference>
<evidence type="ECO:0000313" key="2">
    <source>
        <dbReference type="Ensembl" id="ENSOGAP00000019718.1"/>
    </source>
</evidence>
<feature type="transmembrane region" description="Helical" evidence="1">
    <location>
        <begin position="36"/>
        <end position="57"/>
    </location>
</feature>
<keyword evidence="3" id="KW-1185">Reference proteome</keyword>
<name>H0XUC6_OTOGA</name>
<evidence type="ECO:0008006" key="4">
    <source>
        <dbReference type="Google" id="ProtNLM"/>
    </source>
</evidence>
<organism evidence="2 3">
    <name type="scientific">Otolemur garnettii</name>
    <name type="common">Small-eared galago</name>
    <name type="synonym">Garnett's greater bushbaby</name>
    <dbReference type="NCBI Taxonomy" id="30611"/>
    <lineage>
        <taxon>Eukaryota</taxon>
        <taxon>Metazoa</taxon>
        <taxon>Chordata</taxon>
        <taxon>Craniata</taxon>
        <taxon>Vertebrata</taxon>
        <taxon>Euteleostomi</taxon>
        <taxon>Mammalia</taxon>
        <taxon>Eutheria</taxon>
        <taxon>Euarchontoglires</taxon>
        <taxon>Primates</taxon>
        <taxon>Strepsirrhini</taxon>
        <taxon>Lorisiformes</taxon>
        <taxon>Galagidae</taxon>
        <taxon>Otolemur</taxon>
    </lineage>
</organism>
<dbReference type="PANTHER" id="PTHR11161">
    <property type="entry name" value="O-ACYLTRANSFERASE"/>
    <property type="match status" value="1"/>
</dbReference>
<evidence type="ECO:0000313" key="3">
    <source>
        <dbReference type="Proteomes" id="UP000005225"/>
    </source>
</evidence>
<dbReference type="EMBL" id="AAQR03056889">
    <property type="status" value="NOT_ANNOTATED_CDS"/>
    <property type="molecule type" value="Genomic_DNA"/>
</dbReference>
<dbReference type="AlphaFoldDB" id="H0XUC6"/>
<keyword evidence="1" id="KW-1133">Transmembrane helix</keyword>
<keyword evidence="1" id="KW-0812">Transmembrane</keyword>
<dbReference type="GeneTree" id="ENSGT00530000063340"/>
<dbReference type="InParanoid" id="H0XUC6"/>
<dbReference type="OMA" id="WHAVAGW"/>
<dbReference type="eggNOG" id="KOG3700">
    <property type="taxonomic scope" value="Eukaryota"/>
</dbReference>
<dbReference type="EMBL" id="AAQR03056887">
    <property type="status" value="NOT_ANNOTATED_CDS"/>
    <property type="molecule type" value="Genomic_DNA"/>
</dbReference>
<keyword evidence="1" id="KW-0472">Membrane</keyword>
<dbReference type="HOGENOM" id="CLU_1975633_0_0_1"/>
<feature type="transmembrane region" description="Helical" evidence="1">
    <location>
        <begin position="106"/>
        <end position="126"/>
    </location>
</feature>